<sequence>MRDRSGGAGGEIGHLYERIVTSLVRLGYCHDIPFQATVLCHTDTLARYLHFYLYEASAVVSKYVTRRYKAPSSPMQPRETIALALRMYRWGGDGSSVVSVVGSR</sequence>
<accession>A0A391PEY4</accession>
<evidence type="ECO:0000313" key="2">
    <source>
        <dbReference type="Proteomes" id="UP000265618"/>
    </source>
</evidence>
<proteinExistence type="predicted"/>
<dbReference type="EMBL" id="BDIP01010614">
    <property type="protein sequence ID" value="GCA65302.1"/>
    <property type="molecule type" value="Genomic_DNA"/>
</dbReference>
<reference evidence="1 2" key="1">
    <citation type="journal article" date="2018" name="PLoS ONE">
        <title>The draft genome of Kipferlia bialata reveals reductive genome evolution in fornicate parasites.</title>
        <authorList>
            <person name="Tanifuji G."/>
            <person name="Takabayashi S."/>
            <person name="Kume K."/>
            <person name="Takagi M."/>
            <person name="Nakayama T."/>
            <person name="Kamikawa R."/>
            <person name="Inagaki Y."/>
            <person name="Hashimoto T."/>
        </authorList>
    </citation>
    <scope>NUCLEOTIDE SEQUENCE [LARGE SCALE GENOMIC DNA]</scope>
    <source>
        <strain evidence="1">NY0173</strain>
    </source>
</reference>
<dbReference type="AlphaFoldDB" id="A0A391PEY4"/>
<gene>
    <name evidence="1" type="ORF">KIPB_016801</name>
</gene>
<dbReference type="Proteomes" id="UP000265618">
    <property type="component" value="Unassembled WGS sequence"/>
</dbReference>
<name>A0A391PEY4_9EUKA</name>
<keyword evidence="2" id="KW-1185">Reference proteome</keyword>
<comment type="caution">
    <text evidence="1">The sequence shown here is derived from an EMBL/GenBank/DDBJ whole genome shotgun (WGS) entry which is preliminary data.</text>
</comment>
<organism evidence="1 2">
    <name type="scientific">Kipferlia bialata</name>
    <dbReference type="NCBI Taxonomy" id="797122"/>
    <lineage>
        <taxon>Eukaryota</taxon>
        <taxon>Metamonada</taxon>
        <taxon>Carpediemonas-like organisms</taxon>
        <taxon>Kipferlia</taxon>
    </lineage>
</organism>
<evidence type="ECO:0000313" key="1">
    <source>
        <dbReference type="EMBL" id="GCA65302.1"/>
    </source>
</evidence>
<protein>
    <submittedName>
        <fullName evidence="1">Uncharacterized protein</fullName>
    </submittedName>
</protein>